<evidence type="ECO:0000313" key="2">
    <source>
        <dbReference type="Proteomes" id="UP001649381"/>
    </source>
</evidence>
<protein>
    <submittedName>
        <fullName evidence="1">Uncharacterized protein</fullName>
    </submittedName>
</protein>
<keyword evidence="2" id="KW-1185">Reference proteome</keyword>
<comment type="caution">
    <text evidence="1">The sequence shown here is derived from an EMBL/GenBank/DDBJ whole genome shotgun (WGS) entry which is preliminary data.</text>
</comment>
<evidence type="ECO:0000313" key="1">
    <source>
        <dbReference type="EMBL" id="MCF6138850.1"/>
    </source>
</evidence>
<sequence>MKKVYPNIMDFDDWEKVYKSCLTYANHFNIVYPIGKCDEENPLMTGKDEFLSLSGTIQKPWDGMQDSVVISGGLNSTAIFLFNKYIEPSFNGESSYLWQWQLLKEDVPCIEVSDFNVCTITLSEDLLALFAQTNICLTK</sequence>
<name>A0ABS9H582_9BACL</name>
<proteinExistence type="predicted"/>
<dbReference type="EMBL" id="JAKIJS010000001">
    <property type="protein sequence ID" value="MCF6138850.1"/>
    <property type="molecule type" value="Genomic_DNA"/>
</dbReference>
<organism evidence="1 2">
    <name type="scientific">Pseudalkalibacillus berkeleyi</name>
    <dbReference type="NCBI Taxonomy" id="1069813"/>
    <lineage>
        <taxon>Bacteria</taxon>
        <taxon>Bacillati</taxon>
        <taxon>Bacillota</taxon>
        <taxon>Bacilli</taxon>
        <taxon>Bacillales</taxon>
        <taxon>Fictibacillaceae</taxon>
        <taxon>Pseudalkalibacillus</taxon>
    </lineage>
</organism>
<accession>A0ABS9H582</accession>
<dbReference type="Proteomes" id="UP001649381">
    <property type="component" value="Unassembled WGS sequence"/>
</dbReference>
<reference evidence="1 2" key="1">
    <citation type="submission" date="2022-01" db="EMBL/GenBank/DDBJ databases">
        <title>Alkalihalobacillus sp. EGI L200015, a novel bacterium isolated from a salt lake sediment.</title>
        <authorList>
            <person name="Gao L."/>
            <person name="Fang B.-Z."/>
            <person name="Li W.-J."/>
        </authorList>
    </citation>
    <scope>NUCLEOTIDE SEQUENCE [LARGE SCALE GENOMIC DNA]</scope>
    <source>
        <strain evidence="1 2">KCTC 12718</strain>
    </source>
</reference>
<gene>
    <name evidence="1" type="ORF">L2716_14020</name>
</gene>
<dbReference type="RefSeq" id="WP_236337096.1">
    <property type="nucleotide sequence ID" value="NZ_JAKIJS010000001.1"/>
</dbReference>